<protein>
    <submittedName>
        <fullName evidence="1">Uncharacterized protein</fullName>
    </submittedName>
</protein>
<evidence type="ECO:0000313" key="1">
    <source>
        <dbReference type="EMBL" id="NZA01620.1"/>
    </source>
</evidence>
<evidence type="ECO:0000313" key="2">
    <source>
        <dbReference type="Proteomes" id="UP000589716"/>
    </source>
</evidence>
<dbReference type="Proteomes" id="UP000589716">
    <property type="component" value="Unassembled WGS sequence"/>
</dbReference>
<dbReference type="EMBL" id="JACCKX010000001">
    <property type="protein sequence ID" value="NZA01620.1"/>
    <property type="molecule type" value="Genomic_DNA"/>
</dbReference>
<keyword evidence="2" id="KW-1185">Reference proteome</keyword>
<dbReference type="RefSeq" id="WP_180550067.1">
    <property type="nucleotide sequence ID" value="NZ_JACCKX010000001.1"/>
</dbReference>
<reference evidence="1 2" key="1">
    <citation type="submission" date="2020-07" db="EMBL/GenBank/DDBJ databases">
        <authorList>
            <person name="Maaloum M."/>
        </authorList>
    </citation>
    <scope>NUCLEOTIDE SEQUENCE [LARGE SCALE GENOMIC DNA]</scope>
    <source>
        <strain evidence="1 2">GCS-AN-3</strain>
    </source>
</reference>
<organism evidence="1 2">
    <name type="scientific">Ottowia beijingensis</name>
    <dbReference type="NCBI Taxonomy" id="1207057"/>
    <lineage>
        <taxon>Bacteria</taxon>
        <taxon>Pseudomonadati</taxon>
        <taxon>Pseudomonadota</taxon>
        <taxon>Betaproteobacteria</taxon>
        <taxon>Burkholderiales</taxon>
        <taxon>Comamonadaceae</taxon>
        <taxon>Ottowia</taxon>
    </lineage>
</organism>
<comment type="caution">
    <text evidence="1">The sequence shown here is derived from an EMBL/GenBank/DDBJ whole genome shotgun (WGS) entry which is preliminary data.</text>
</comment>
<gene>
    <name evidence="1" type="ORF">H0I39_07380</name>
</gene>
<dbReference type="AlphaFoldDB" id="A0A853IWH5"/>
<proteinExistence type="predicted"/>
<name>A0A853IWH5_9BURK</name>
<sequence>MQLKNLDSGVALPLPDDLLWSDEHAWSPAVANASYLITGALLIQSAARQAGRPITLVGAPDMAWVTRAAVEQLRAWAAIPVGGSTGRFELTFADGRVFTVAFRHQEVAIEAEPVLGIPARSGNDFYRLTLRFLEIA</sequence>
<accession>A0A853IWH5</accession>